<keyword evidence="14 18" id="KW-0472">Membrane</keyword>
<dbReference type="Gene3D" id="3.30.450.20">
    <property type="entry name" value="PAS domain"/>
    <property type="match status" value="2"/>
</dbReference>
<organism evidence="20 21">
    <name type="scientific">Brevundimonas subvibrioides</name>
    <dbReference type="NCBI Taxonomy" id="74313"/>
    <lineage>
        <taxon>Bacteria</taxon>
        <taxon>Pseudomonadati</taxon>
        <taxon>Pseudomonadota</taxon>
        <taxon>Alphaproteobacteria</taxon>
        <taxon>Caulobacterales</taxon>
        <taxon>Caulobacteraceae</taxon>
        <taxon>Brevundimonas</taxon>
    </lineage>
</organism>
<dbReference type="GO" id="GO:0000155">
    <property type="term" value="F:phosphorelay sensor kinase activity"/>
    <property type="evidence" value="ECO:0007669"/>
    <property type="project" value="InterPro"/>
</dbReference>
<evidence type="ECO:0000256" key="2">
    <source>
        <dbReference type="ARBA" id="ARBA00004429"/>
    </source>
</evidence>
<dbReference type="Proteomes" id="UP000215595">
    <property type="component" value="Unassembled WGS sequence"/>
</dbReference>
<evidence type="ECO:0000256" key="1">
    <source>
        <dbReference type="ARBA" id="ARBA00000085"/>
    </source>
</evidence>
<comment type="subcellular location">
    <subcellularLocation>
        <location evidence="2">Cell inner membrane</location>
        <topology evidence="2">Multi-pass membrane protein</topology>
    </subcellularLocation>
</comment>
<comment type="function">
    <text evidence="15">Member of the two-component regulatory system DctB/DctD involved in the transport of C4-dicarboxylates. DctB functions as a membrane-associated protein kinase that phosphorylates DctD in response to environmental signals.</text>
</comment>
<dbReference type="Pfam" id="PF02743">
    <property type="entry name" value="dCache_1"/>
    <property type="match status" value="1"/>
</dbReference>
<feature type="transmembrane region" description="Helical" evidence="18">
    <location>
        <begin position="301"/>
        <end position="320"/>
    </location>
</feature>
<dbReference type="CDD" id="cd00082">
    <property type="entry name" value="HisKA"/>
    <property type="match status" value="1"/>
</dbReference>
<dbReference type="PANTHER" id="PTHR43065">
    <property type="entry name" value="SENSOR HISTIDINE KINASE"/>
    <property type="match status" value="1"/>
</dbReference>
<dbReference type="InterPro" id="IPR017055">
    <property type="entry name" value="Sig_transdc_His_kinase_DctB"/>
</dbReference>
<dbReference type="SMART" id="SM00387">
    <property type="entry name" value="HATPase_c"/>
    <property type="match status" value="1"/>
</dbReference>
<evidence type="ECO:0000256" key="8">
    <source>
        <dbReference type="ARBA" id="ARBA00022692"/>
    </source>
</evidence>
<evidence type="ECO:0000256" key="13">
    <source>
        <dbReference type="ARBA" id="ARBA00023012"/>
    </source>
</evidence>
<keyword evidence="5" id="KW-0997">Cell inner membrane</keyword>
<evidence type="ECO:0000256" key="9">
    <source>
        <dbReference type="ARBA" id="ARBA00022741"/>
    </source>
</evidence>
<dbReference type="PANTHER" id="PTHR43065:SF46">
    <property type="entry name" value="C4-DICARBOXYLATE TRANSPORT SENSOR PROTEIN DCTB"/>
    <property type="match status" value="1"/>
</dbReference>
<keyword evidence="13" id="KW-0902">Two-component regulatory system</keyword>
<dbReference type="Pfam" id="PF02518">
    <property type="entry name" value="HATPase_c"/>
    <property type="match status" value="1"/>
</dbReference>
<gene>
    <name evidence="20" type="ORF">B7Z01_14670</name>
</gene>
<dbReference type="InterPro" id="IPR003594">
    <property type="entry name" value="HATPase_dom"/>
</dbReference>
<dbReference type="InterPro" id="IPR036890">
    <property type="entry name" value="HATPase_C_sf"/>
</dbReference>
<keyword evidence="17" id="KW-0175">Coiled coil</keyword>
<dbReference type="GO" id="GO:0005886">
    <property type="term" value="C:plasma membrane"/>
    <property type="evidence" value="ECO:0007669"/>
    <property type="project" value="UniProtKB-SubCell"/>
</dbReference>
<accession>A0A258FCU0</accession>
<keyword evidence="7" id="KW-0808">Transferase</keyword>
<evidence type="ECO:0000256" key="12">
    <source>
        <dbReference type="ARBA" id="ARBA00022989"/>
    </source>
</evidence>
<dbReference type="InterPro" id="IPR029151">
    <property type="entry name" value="Sensor-like_sf"/>
</dbReference>
<dbReference type="SUPFAM" id="SSF47384">
    <property type="entry name" value="Homodimeric domain of signal transducing histidine kinase"/>
    <property type="match status" value="1"/>
</dbReference>
<dbReference type="Pfam" id="PF00512">
    <property type="entry name" value="HisKA"/>
    <property type="match status" value="1"/>
</dbReference>
<dbReference type="GO" id="GO:0005524">
    <property type="term" value="F:ATP binding"/>
    <property type="evidence" value="ECO:0007669"/>
    <property type="project" value="UniProtKB-KW"/>
</dbReference>
<keyword evidence="10 20" id="KW-0418">Kinase</keyword>
<dbReference type="SMART" id="SM00388">
    <property type="entry name" value="HisKA"/>
    <property type="match status" value="1"/>
</dbReference>
<evidence type="ECO:0000256" key="6">
    <source>
        <dbReference type="ARBA" id="ARBA00022553"/>
    </source>
</evidence>
<evidence type="ECO:0000259" key="19">
    <source>
        <dbReference type="PROSITE" id="PS50109"/>
    </source>
</evidence>
<dbReference type="PRINTS" id="PR00344">
    <property type="entry name" value="BCTRLSENSOR"/>
</dbReference>
<evidence type="ECO:0000256" key="16">
    <source>
        <dbReference type="ARBA" id="ARBA00073143"/>
    </source>
</evidence>
<keyword evidence="12 18" id="KW-1133">Transmembrane helix</keyword>
<sequence>MKVRDRLSRPTTAPWIALVAIWLAVAVLAMIGAAELARRDALAELRRQAVANADLHAAVLRSELEKQRSVPVVLAQDPEIAALAADPGPDRAARVSAKLEGLALQTRAAALYVLNAEGLAVAASNWREPTSFVGSNYAFRPYFTQAMANGEAEFFALGTVSGRPGLYLARAIGPASARVGVVVVKVEFDALEAAWRDTGEPAFVTDGRGVVLVTSEPDWRFRRSRALTAAERRDILADQTLSGQALAPLPFEGEPGRVVRIAGGPRAGEWMLAETATDTPGWTLRLLDPVDRAITGSTTNARVIALLAVTLLAVAAGVLLRRRQQAAARALAEEAARADLERRIDERTLELRDANSRLSSEIEERRRAEASREVLREELVQASRLATLGQIAAGVAHEINQPVAAIRTHADSAGAYLDRGDADGVKRNLDRVSDLTGRIGTITDELRAFSRKATGPVSAVSPTAAIDSALLLIGHRLRDAGMRLVRSDATDARAMADPVRLEQVIVNLIQNAFEAMIEDQTIDPTVTIDIVQNAGWVEIVIADNGPGIDPAVAATLFTPFVTTKGQGLGLGLVICRDIIAGFGGELGLRPSAQGAAFAITLRAAS</sequence>
<evidence type="ECO:0000256" key="7">
    <source>
        <dbReference type="ARBA" id="ARBA00022679"/>
    </source>
</evidence>
<keyword evidence="4" id="KW-1003">Cell membrane</keyword>
<dbReference type="InterPro" id="IPR036097">
    <property type="entry name" value="HisK_dim/P_sf"/>
</dbReference>
<proteinExistence type="predicted"/>
<evidence type="ECO:0000313" key="21">
    <source>
        <dbReference type="Proteomes" id="UP000215595"/>
    </source>
</evidence>
<evidence type="ECO:0000256" key="14">
    <source>
        <dbReference type="ARBA" id="ARBA00023136"/>
    </source>
</evidence>
<dbReference type="InterPro" id="IPR033479">
    <property type="entry name" value="dCache_1"/>
</dbReference>
<evidence type="ECO:0000256" key="17">
    <source>
        <dbReference type="SAM" id="Coils"/>
    </source>
</evidence>
<dbReference type="Gene3D" id="1.10.287.130">
    <property type="match status" value="1"/>
</dbReference>
<dbReference type="Gene3D" id="3.30.565.10">
    <property type="entry name" value="Histidine kinase-like ATPase, C-terminal domain"/>
    <property type="match status" value="1"/>
</dbReference>
<evidence type="ECO:0000313" key="20">
    <source>
        <dbReference type="EMBL" id="OYX30301.1"/>
    </source>
</evidence>
<keyword evidence="6" id="KW-0597">Phosphoprotein</keyword>
<dbReference type="SUPFAM" id="SSF55874">
    <property type="entry name" value="ATPase domain of HSP90 chaperone/DNA topoisomerase II/histidine kinase"/>
    <property type="match status" value="1"/>
</dbReference>
<reference evidence="20 21" key="1">
    <citation type="submission" date="2017-03" db="EMBL/GenBank/DDBJ databases">
        <title>Lifting the veil on microbial sulfur biogeochemistry in mining wastewaters.</title>
        <authorList>
            <person name="Kantor R.S."/>
            <person name="Colenbrander Nelson T."/>
            <person name="Marshall S."/>
            <person name="Bennett D."/>
            <person name="Apte S."/>
            <person name="Camacho D."/>
            <person name="Thomas B.C."/>
            <person name="Warren L.A."/>
            <person name="Banfield J.F."/>
        </authorList>
    </citation>
    <scope>NUCLEOTIDE SEQUENCE [LARGE SCALE GENOMIC DNA]</scope>
    <source>
        <strain evidence="20">32-69-9</strain>
    </source>
</reference>
<dbReference type="EMBL" id="NCEB01000047">
    <property type="protein sequence ID" value="OYX30301.1"/>
    <property type="molecule type" value="Genomic_DNA"/>
</dbReference>
<dbReference type="Gene3D" id="6.10.250.3020">
    <property type="match status" value="1"/>
</dbReference>
<evidence type="ECO:0000256" key="4">
    <source>
        <dbReference type="ARBA" id="ARBA00022475"/>
    </source>
</evidence>
<dbReference type="InterPro" id="IPR003661">
    <property type="entry name" value="HisK_dim/P_dom"/>
</dbReference>
<dbReference type="PROSITE" id="PS50109">
    <property type="entry name" value="HIS_KIN"/>
    <property type="match status" value="1"/>
</dbReference>
<feature type="coiled-coil region" evidence="17">
    <location>
        <begin position="323"/>
        <end position="385"/>
    </location>
</feature>
<dbReference type="InterPro" id="IPR004358">
    <property type="entry name" value="Sig_transdc_His_kin-like_C"/>
</dbReference>
<keyword evidence="9" id="KW-0547">Nucleotide-binding</keyword>
<comment type="catalytic activity">
    <reaction evidence="1">
        <text>ATP + protein L-histidine = ADP + protein N-phospho-L-histidine.</text>
        <dbReference type="EC" id="2.7.13.3"/>
    </reaction>
</comment>
<comment type="caution">
    <text evidence="20">The sequence shown here is derived from an EMBL/GenBank/DDBJ whole genome shotgun (WGS) entry which is preliminary data.</text>
</comment>
<dbReference type="EC" id="2.7.13.3" evidence="3"/>
<evidence type="ECO:0000256" key="15">
    <source>
        <dbReference type="ARBA" id="ARBA00059004"/>
    </source>
</evidence>
<protein>
    <recommendedName>
        <fullName evidence="16">C4-dicarboxylate transport sensor protein DctB</fullName>
        <ecNumber evidence="3">2.7.13.3</ecNumber>
    </recommendedName>
</protein>
<keyword evidence="8 18" id="KW-0812">Transmembrane</keyword>
<keyword evidence="11" id="KW-0067">ATP-binding</keyword>
<dbReference type="FunFam" id="1.10.287.130:FF:000049">
    <property type="entry name" value="C4-dicarboxylate transport sensor protein DctB"/>
    <property type="match status" value="1"/>
</dbReference>
<evidence type="ECO:0000256" key="3">
    <source>
        <dbReference type="ARBA" id="ARBA00012438"/>
    </source>
</evidence>
<dbReference type="SUPFAM" id="SSF103190">
    <property type="entry name" value="Sensory domain-like"/>
    <property type="match status" value="1"/>
</dbReference>
<dbReference type="PIRSF" id="PIRSF036431">
    <property type="entry name" value="STHK_DctB"/>
    <property type="match status" value="1"/>
</dbReference>
<evidence type="ECO:0000256" key="18">
    <source>
        <dbReference type="SAM" id="Phobius"/>
    </source>
</evidence>
<evidence type="ECO:0000256" key="11">
    <source>
        <dbReference type="ARBA" id="ARBA00022840"/>
    </source>
</evidence>
<dbReference type="InterPro" id="IPR005467">
    <property type="entry name" value="His_kinase_dom"/>
</dbReference>
<name>A0A258FCU0_9CAUL</name>
<evidence type="ECO:0000256" key="5">
    <source>
        <dbReference type="ARBA" id="ARBA00022519"/>
    </source>
</evidence>
<dbReference type="AlphaFoldDB" id="A0A258FCU0"/>
<evidence type="ECO:0000256" key="10">
    <source>
        <dbReference type="ARBA" id="ARBA00022777"/>
    </source>
</evidence>
<feature type="domain" description="Histidine kinase" evidence="19">
    <location>
        <begin position="394"/>
        <end position="605"/>
    </location>
</feature>